<dbReference type="InterPro" id="IPR029063">
    <property type="entry name" value="SAM-dependent_MTases_sf"/>
</dbReference>
<gene>
    <name evidence="8" type="ORF">GGR36_000528</name>
</gene>
<dbReference type="Pfam" id="PF03705">
    <property type="entry name" value="CheR_N"/>
    <property type="match status" value="1"/>
</dbReference>
<feature type="compositionally biased region" description="Low complexity" evidence="6">
    <location>
        <begin position="17"/>
        <end position="31"/>
    </location>
</feature>
<name>A0A840BDW7_9RHOO</name>
<dbReference type="EC" id="2.1.1.80" evidence="2"/>
<evidence type="ECO:0000313" key="9">
    <source>
        <dbReference type="Proteomes" id="UP000561045"/>
    </source>
</evidence>
<evidence type="ECO:0000259" key="7">
    <source>
        <dbReference type="PROSITE" id="PS50123"/>
    </source>
</evidence>
<dbReference type="Pfam" id="PF01739">
    <property type="entry name" value="CheR"/>
    <property type="match status" value="1"/>
</dbReference>
<evidence type="ECO:0000313" key="8">
    <source>
        <dbReference type="EMBL" id="MBB4011220.1"/>
    </source>
</evidence>
<protein>
    <recommendedName>
        <fullName evidence="2">protein-glutamate O-methyltransferase</fullName>
        <ecNumber evidence="2">2.1.1.80</ecNumber>
    </recommendedName>
</protein>
<dbReference type="EMBL" id="JACIET010000001">
    <property type="protein sequence ID" value="MBB4011220.1"/>
    <property type="molecule type" value="Genomic_DNA"/>
</dbReference>
<dbReference type="Gene3D" id="3.40.50.150">
    <property type="entry name" value="Vaccinia Virus protein VP39"/>
    <property type="match status" value="1"/>
</dbReference>
<dbReference type="GO" id="GO:0032259">
    <property type="term" value="P:methylation"/>
    <property type="evidence" value="ECO:0007669"/>
    <property type="project" value="UniProtKB-KW"/>
</dbReference>
<evidence type="ECO:0000256" key="6">
    <source>
        <dbReference type="SAM" id="MobiDB-lite"/>
    </source>
</evidence>
<dbReference type="SUPFAM" id="SSF53335">
    <property type="entry name" value="S-adenosyl-L-methionine-dependent methyltransferases"/>
    <property type="match status" value="1"/>
</dbReference>
<organism evidence="8 9">
    <name type="scientific">Niveibacterium umoris</name>
    <dbReference type="NCBI Taxonomy" id="1193620"/>
    <lineage>
        <taxon>Bacteria</taxon>
        <taxon>Pseudomonadati</taxon>
        <taxon>Pseudomonadota</taxon>
        <taxon>Betaproteobacteria</taxon>
        <taxon>Rhodocyclales</taxon>
        <taxon>Rhodocyclaceae</taxon>
        <taxon>Niveibacterium</taxon>
    </lineage>
</organism>
<evidence type="ECO:0000256" key="3">
    <source>
        <dbReference type="ARBA" id="ARBA00022603"/>
    </source>
</evidence>
<dbReference type="RefSeq" id="WP_183631588.1">
    <property type="nucleotide sequence ID" value="NZ_BAABLE010000011.1"/>
</dbReference>
<feature type="region of interest" description="Disordered" evidence="6">
    <location>
        <begin position="1"/>
        <end position="45"/>
    </location>
</feature>
<dbReference type="SMART" id="SM00138">
    <property type="entry name" value="MeTrc"/>
    <property type="match status" value="1"/>
</dbReference>
<keyword evidence="3 8" id="KW-0489">Methyltransferase</keyword>
<feature type="domain" description="CheR-type methyltransferase" evidence="7">
    <location>
        <begin position="62"/>
        <end position="335"/>
    </location>
</feature>
<dbReference type="SUPFAM" id="SSF47757">
    <property type="entry name" value="Chemotaxis receptor methyltransferase CheR, N-terminal domain"/>
    <property type="match status" value="1"/>
</dbReference>
<proteinExistence type="predicted"/>
<dbReference type="InterPro" id="IPR050903">
    <property type="entry name" value="Bact_Chemotaxis_MeTrfase"/>
</dbReference>
<dbReference type="AlphaFoldDB" id="A0A840BDW7"/>
<comment type="catalytic activity">
    <reaction evidence="1">
        <text>L-glutamyl-[protein] + S-adenosyl-L-methionine = [protein]-L-glutamate 5-O-methyl ester + S-adenosyl-L-homocysteine</text>
        <dbReference type="Rhea" id="RHEA:24452"/>
        <dbReference type="Rhea" id="RHEA-COMP:10208"/>
        <dbReference type="Rhea" id="RHEA-COMP:10311"/>
        <dbReference type="ChEBI" id="CHEBI:29973"/>
        <dbReference type="ChEBI" id="CHEBI:57856"/>
        <dbReference type="ChEBI" id="CHEBI:59789"/>
        <dbReference type="ChEBI" id="CHEBI:82795"/>
        <dbReference type="EC" id="2.1.1.80"/>
    </reaction>
</comment>
<keyword evidence="4 8" id="KW-0808">Transferase</keyword>
<dbReference type="PANTHER" id="PTHR24422:SF19">
    <property type="entry name" value="CHEMOTAXIS PROTEIN METHYLTRANSFERASE"/>
    <property type="match status" value="1"/>
</dbReference>
<dbReference type="InterPro" id="IPR036804">
    <property type="entry name" value="CheR_N_sf"/>
</dbReference>
<keyword evidence="5" id="KW-0949">S-adenosyl-L-methionine</keyword>
<dbReference type="InterPro" id="IPR022642">
    <property type="entry name" value="CheR_C"/>
</dbReference>
<evidence type="ECO:0000256" key="1">
    <source>
        <dbReference type="ARBA" id="ARBA00001541"/>
    </source>
</evidence>
<evidence type="ECO:0000256" key="2">
    <source>
        <dbReference type="ARBA" id="ARBA00012534"/>
    </source>
</evidence>
<dbReference type="PROSITE" id="PS50123">
    <property type="entry name" value="CHER"/>
    <property type="match status" value="1"/>
</dbReference>
<keyword evidence="9" id="KW-1185">Reference proteome</keyword>
<evidence type="ECO:0000256" key="5">
    <source>
        <dbReference type="ARBA" id="ARBA00022691"/>
    </source>
</evidence>
<comment type="caution">
    <text evidence="8">The sequence shown here is derived from an EMBL/GenBank/DDBJ whole genome shotgun (WGS) entry which is preliminary data.</text>
</comment>
<sequence>MSDKPDSRVPPRPPLTAPRTTPLGATPRPGLAATRPLTPTGTVPPGAVQRAKIVETLGKIDVSGREFAFTSADFERVRGLIYKHAGIALSPIKQDMVYSRLARRLRAKSMRSFTEYLDALERNNDTKEWEEFVNALTTNLTSFFREAHHFDTLAKQMRAMPPKQVFKIWCCAASTGEEPYSLAITACEAYNSLTPPVQIIATDLDTNVLKHGEQGMYGMDRVERLERERLQKFFLKGTGEQAGKVRVRPELQRLLSFRRLNLLEPNWPVQGPFDAIFCRNVMIYFDKPTQYKILHRFVPLLKPEGFMYAGHSENFMHAADLFRSLGRTVYARADQRS</sequence>
<reference evidence="8 9" key="1">
    <citation type="submission" date="2020-08" db="EMBL/GenBank/DDBJ databases">
        <title>Genomic Encyclopedia of Type Strains, Phase IV (KMG-IV): sequencing the most valuable type-strain genomes for metagenomic binning, comparative biology and taxonomic classification.</title>
        <authorList>
            <person name="Goeker M."/>
        </authorList>
    </citation>
    <scope>NUCLEOTIDE SEQUENCE [LARGE SCALE GENOMIC DNA]</scope>
    <source>
        <strain evidence="8 9">DSM 106739</strain>
    </source>
</reference>
<dbReference type="PANTHER" id="PTHR24422">
    <property type="entry name" value="CHEMOTAXIS PROTEIN METHYLTRANSFERASE"/>
    <property type="match status" value="1"/>
</dbReference>
<dbReference type="GO" id="GO:0008983">
    <property type="term" value="F:protein-glutamate O-methyltransferase activity"/>
    <property type="evidence" value="ECO:0007669"/>
    <property type="project" value="UniProtKB-EC"/>
</dbReference>
<dbReference type="InterPro" id="IPR022641">
    <property type="entry name" value="CheR_N"/>
</dbReference>
<dbReference type="Gene3D" id="1.10.155.10">
    <property type="entry name" value="Chemotaxis receptor methyltransferase CheR, N-terminal domain"/>
    <property type="match status" value="1"/>
</dbReference>
<accession>A0A840BDW7</accession>
<dbReference type="Proteomes" id="UP000561045">
    <property type="component" value="Unassembled WGS sequence"/>
</dbReference>
<dbReference type="PRINTS" id="PR00996">
    <property type="entry name" value="CHERMTFRASE"/>
</dbReference>
<dbReference type="InterPro" id="IPR000780">
    <property type="entry name" value="CheR_MeTrfase"/>
</dbReference>
<evidence type="ECO:0000256" key="4">
    <source>
        <dbReference type="ARBA" id="ARBA00022679"/>
    </source>
</evidence>